<dbReference type="InterPro" id="IPR013520">
    <property type="entry name" value="Ribonucl_H"/>
</dbReference>
<sequence length="203" mass="22353">MVAMTSFAVVDVETTGLDRRADRIVEIAVILLDRNLVEEGRWQSLVNPGRATSAVEIHGLTDAALAGAPRFAEISGRVLELLAGRVLVAHHAAFERAFLSRELARAGYDLGLDEGACVCTMDQSRIYLPPGSHSLRGVAKRLGLPPAPRHRAMHDAETCASLLRYYVEFEQRGQRYTDTATNRDGAPVYPAQWERARCWAPIS</sequence>
<gene>
    <name evidence="5" type="primary">polC_2</name>
    <name evidence="5" type="ORF">AQZ59_00213</name>
</gene>
<dbReference type="SMART" id="SM00479">
    <property type="entry name" value="EXOIII"/>
    <property type="match status" value="1"/>
</dbReference>
<dbReference type="CDD" id="cd06127">
    <property type="entry name" value="DEDDh"/>
    <property type="match status" value="1"/>
</dbReference>
<dbReference type="AlphaFoldDB" id="A0A0W1KMY2"/>
<dbReference type="InterPro" id="IPR036397">
    <property type="entry name" value="RNaseH_sf"/>
</dbReference>
<dbReference type="GO" id="GO:0003887">
    <property type="term" value="F:DNA-directed DNA polymerase activity"/>
    <property type="evidence" value="ECO:0007669"/>
    <property type="project" value="UniProtKB-EC"/>
</dbReference>
<keyword evidence="2" id="KW-0378">Hydrolase</keyword>
<dbReference type="InterPro" id="IPR006054">
    <property type="entry name" value="DnaQ"/>
</dbReference>
<dbReference type="STRING" id="59561.AQZ59_00213"/>
<keyword evidence="6" id="KW-1185">Reference proteome</keyword>
<evidence type="ECO:0000256" key="3">
    <source>
        <dbReference type="ARBA" id="ARBA00022839"/>
    </source>
</evidence>
<dbReference type="EMBL" id="LNIZ01000001">
    <property type="protein sequence ID" value="KTF04910.1"/>
    <property type="molecule type" value="Genomic_DNA"/>
</dbReference>
<dbReference type="PANTHER" id="PTHR30231:SF4">
    <property type="entry name" value="PROTEIN NEN2"/>
    <property type="match status" value="1"/>
</dbReference>
<dbReference type="NCBIfam" id="TIGR00573">
    <property type="entry name" value="dnaq"/>
    <property type="match status" value="1"/>
</dbReference>
<dbReference type="SUPFAM" id="SSF53098">
    <property type="entry name" value="Ribonuclease H-like"/>
    <property type="match status" value="1"/>
</dbReference>
<dbReference type="Proteomes" id="UP000054404">
    <property type="component" value="Unassembled WGS sequence"/>
</dbReference>
<evidence type="ECO:0000256" key="2">
    <source>
        <dbReference type="ARBA" id="ARBA00022801"/>
    </source>
</evidence>
<evidence type="ECO:0000256" key="1">
    <source>
        <dbReference type="ARBA" id="ARBA00022722"/>
    </source>
</evidence>
<keyword evidence="5" id="KW-0808">Transferase</keyword>
<comment type="caution">
    <text evidence="5">The sequence shown here is derived from an EMBL/GenBank/DDBJ whole genome shotgun (WGS) entry which is preliminary data.</text>
</comment>
<dbReference type="PATRIC" id="fig|59561.3.peg.212"/>
<dbReference type="FunFam" id="3.30.420.10:FF:000045">
    <property type="entry name" value="3'-5' exonuclease DinG"/>
    <property type="match status" value="1"/>
</dbReference>
<dbReference type="GO" id="GO:0008408">
    <property type="term" value="F:3'-5' exonuclease activity"/>
    <property type="evidence" value="ECO:0007669"/>
    <property type="project" value="TreeGrafter"/>
</dbReference>
<dbReference type="InterPro" id="IPR012337">
    <property type="entry name" value="RNaseH-like_sf"/>
</dbReference>
<keyword evidence="5" id="KW-0548">Nucleotidyltransferase</keyword>
<organism evidence="5 6">
    <name type="scientific">Trueperella bernardiae</name>
    <dbReference type="NCBI Taxonomy" id="59561"/>
    <lineage>
        <taxon>Bacteria</taxon>
        <taxon>Bacillati</taxon>
        <taxon>Actinomycetota</taxon>
        <taxon>Actinomycetes</taxon>
        <taxon>Actinomycetales</taxon>
        <taxon>Actinomycetaceae</taxon>
        <taxon>Trueperella</taxon>
    </lineage>
</organism>
<evidence type="ECO:0000259" key="4">
    <source>
        <dbReference type="SMART" id="SM00479"/>
    </source>
</evidence>
<name>A0A0W1KMY2_9ACTO</name>
<dbReference type="Pfam" id="PF00929">
    <property type="entry name" value="RNase_T"/>
    <property type="match status" value="1"/>
</dbReference>
<protein>
    <submittedName>
        <fullName evidence="5">DNA polymerase III PolC-type</fullName>
        <ecNumber evidence="5">2.7.7.7</ecNumber>
    </submittedName>
</protein>
<proteinExistence type="predicted"/>
<feature type="domain" description="Exonuclease" evidence="4">
    <location>
        <begin position="6"/>
        <end position="172"/>
    </location>
</feature>
<dbReference type="GO" id="GO:0006260">
    <property type="term" value="P:DNA replication"/>
    <property type="evidence" value="ECO:0007669"/>
    <property type="project" value="InterPro"/>
</dbReference>
<keyword evidence="1" id="KW-0540">Nuclease</keyword>
<dbReference type="GO" id="GO:0003677">
    <property type="term" value="F:DNA binding"/>
    <property type="evidence" value="ECO:0007669"/>
    <property type="project" value="InterPro"/>
</dbReference>
<accession>A0A0W1KMY2</accession>
<reference evidence="5 6" key="1">
    <citation type="submission" date="2015-11" db="EMBL/GenBank/DDBJ databases">
        <title>Draft Genome Sequence of the Type Strain Trueperella bernardiae LCDC 89-0504T, Isolated from Blood Culture.</title>
        <authorList>
            <person name="Bernier A.-M."/>
            <person name="Bernard K."/>
        </authorList>
    </citation>
    <scope>NUCLEOTIDE SEQUENCE [LARGE SCALE GENOMIC DNA]</scope>
    <source>
        <strain evidence="5 6">LCDC 89-0504</strain>
    </source>
</reference>
<dbReference type="PANTHER" id="PTHR30231">
    <property type="entry name" value="DNA POLYMERASE III SUBUNIT EPSILON"/>
    <property type="match status" value="1"/>
</dbReference>
<evidence type="ECO:0000313" key="6">
    <source>
        <dbReference type="Proteomes" id="UP000054404"/>
    </source>
</evidence>
<keyword evidence="3" id="KW-0269">Exonuclease</keyword>
<dbReference type="Gene3D" id="3.30.420.10">
    <property type="entry name" value="Ribonuclease H-like superfamily/Ribonuclease H"/>
    <property type="match status" value="1"/>
</dbReference>
<dbReference type="GO" id="GO:0005829">
    <property type="term" value="C:cytosol"/>
    <property type="evidence" value="ECO:0007669"/>
    <property type="project" value="TreeGrafter"/>
</dbReference>
<dbReference type="EC" id="2.7.7.7" evidence="5"/>
<evidence type="ECO:0000313" key="5">
    <source>
        <dbReference type="EMBL" id="KTF04910.1"/>
    </source>
</evidence>